<evidence type="ECO:0000256" key="2">
    <source>
        <dbReference type="ARBA" id="ARBA00009986"/>
    </source>
</evidence>
<evidence type="ECO:0000313" key="7">
    <source>
        <dbReference type="Proteomes" id="UP001183176"/>
    </source>
</evidence>
<feature type="domain" description="MaoC-like" evidence="5">
    <location>
        <begin position="546"/>
        <end position="651"/>
    </location>
</feature>
<dbReference type="InterPro" id="IPR016162">
    <property type="entry name" value="Ald_DH_N"/>
</dbReference>
<dbReference type="InterPro" id="IPR016163">
    <property type="entry name" value="Ald_DH_C"/>
</dbReference>
<dbReference type="CDD" id="cd07128">
    <property type="entry name" value="ALDH_MaoC-N"/>
    <property type="match status" value="1"/>
</dbReference>
<organism evidence="6 7">
    <name type="scientific">Jatrophihabitans lederbergiae</name>
    <dbReference type="NCBI Taxonomy" id="3075547"/>
    <lineage>
        <taxon>Bacteria</taxon>
        <taxon>Bacillati</taxon>
        <taxon>Actinomycetota</taxon>
        <taxon>Actinomycetes</taxon>
        <taxon>Jatrophihabitantales</taxon>
        <taxon>Jatrophihabitantaceae</taxon>
        <taxon>Jatrophihabitans</taxon>
    </lineage>
</organism>
<dbReference type="SUPFAM" id="SSF53720">
    <property type="entry name" value="ALDH-like"/>
    <property type="match status" value="1"/>
</dbReference>
<dbReference type="InterPro" id="IPR016161">
    <property type="entry name" value="Ald_DH/histidinol_DH"/>
</dbReference>
<dbReference type="InterPro" id="IPR029069">
    <property type="entry name" value="HotDog_dom_sf"/>
</dbReference>
<evidence type="ECO:0000256" key="3">
    <source>
        <dbReference type="ARBA" id="ARBA00023002"/>
    </source>
</evidence>
<proteinExistence type="inferred from homology"/>
<dbReference type="Pfam" id="PF01575">
    <property type="entry name" value="MaoC_dehydratas"/>
    <property type="match status" value="1"/>
</dbReference>
<dbReference type="InterPro" id="IPR015590">
    <property type="entry name" value="Aldehyde_DH_dom"/>
</dbReference>
<dbReference type="NCBIfam" id="NF008868">
    <property type="entry name" value="PRK11903.1"/>
    <property type="match status" value="1"/>
</dbReference>
<dbReference type="SUPFAM" id="SSF54637">
    <property type="entry name" value="Thioesterase/thiol ester dehydrase-isomerase"/>
    <property type="match status" value="1"/>
</dbReference>
<evidence type="ECO:0000259" key="4">
    <source>
        <dbReference type="Pfam" id="PF00171"/>
    </source>
</evidence>
<dbReference type="RefSeq" id="WP_311423153.1">
    <property type="nucleotide sequence ID" value="NZ_JAVREH010000012.1"/>
</dbReference>
<dbReference type="PANTHER" id="PTHR43111:SF1">
    <property type="entry name" value="ALDEHYDE DEHYDROGENASE B-RELATED"/>
    <property type="match status" value="1"/>
</dbReference>
<dbReference type="Gene3D" id="3.40.605.10">
    <property type="entry name" value="Aldehyde Dehydrogenase, Chain A, domain 1"/>
    <property type="match status" value="1"/>
</dbReference>
<keyword evidence="7" id="KW-1185">Reference proteome</keyword>
<dbReference type="InterPro" id="IPR011966">
    <property type="entry name" value="PaaN-DH"/>
</dbReference>
<dbReference type="Proteomes" id="UP001183176">
    <property type="component" value="Unassembled WGS sequence"/>
</dbReference>
<evidence type="ECO:0000259" key="5">
    <source>
        <dbReference type="Pfam" id="PF01575"/>
    </source>
</evidence>
<comment type="similarity">
    <text evidence="1">Belongs to the enoyl-CoA hydratase/isomerase family.</text>
</comment>
<sequence>MAEMLRSYLCDRWVTADDEGVALLDAATAAEVARWSSAPVDVPAMYEHARTVGGPALRALTFPERAAILRQLAGYLNERREAGYYPLSFASGATLFDSKFDVDGGIGVLFAYASRGRRELPDSDIYLDGPVEQLAKDGSFVAQHVYTSRHGLALFINAFNFPVWGMLEKFAPAFLAGVPVVVKPAEQTGYLTAKVFADMVDSGLLPTGAISLVCGSTDGLLDHLTGQDLVAFTGSASTARKLRQHPVIVGESVTFTAEADSLNCAILGPDAVPGEPEFDLFVRELSREITVKAGQKCTAIRRAFVPAGQRDAVIDALAAKLAKVSVGDPRTEGTTMGALATLGQREEFFANLTRLCAEADVVVGGPDALAGKGLAADGAFVAPTVLKARSATAEALHSIEAFGPVATVFGYDDTDSVVALAALGGGSLVGSVYSYDPEFVREVVVGAAAHHGRMIVIDREDAKTSTGHGSPLPMLVHGGPGRAGGGEELGGIRGVLHYMQRTAVQGSPRALSAVTGRWVAGAPTVAEEVHPFRKHLEELAIGEVLFTGSHTVTAEDIDQFVQLTGDSFYAHTDPVAAAQNPLFGGIVAHGYFVISRVAGLFVDPAPGPVLANYGPDNLRFITPVKVGDSISAQLTCKEKKARQTENYGEVRWDLVVRNQRDELVATYDVLTLVAKRSD</sequence>
<comment type="similarity">
    <text evidence="2">Belongs to the aldehyde dehydrogenase family.</text>
</comment>
<protein>
    <submittedName>
        <fullName evidence="6">Phenylacetic acid degradation bifunctional protein PaaZ</fullName>
    </submittedName>
</protein>
<reference evidence="7" key="1">
    <citation type="submission" date="2023-07" db="EMBL/GenBank/DDBJ databases">
        <title>30 novel species of actinomycetes from the DSMZ collection.</title>
        <authorList>
            <person name="Nouioui I."/>
        </authorList>
    </citation>
    <scope>NUCLEOTIDE SEQUENCE [LARGE SCALE GENOMIC DNA]</scope>
    <source>
        <strain evidence="7">DSM 44399</strain>
    </source>
</reference>
<dbReference type="Gene3D" id="3.10.129.10">
    <property type="entry name" value="Hotdog Thioesterase"/>
    <property type="match status" value="1"/>
</dbReference>
<dbReference type="NCBIfam" id="TIGR02278">
    <property type="entry name" value="PaaN-DH"/>
    <property type="match status" value="1"/>
</dbReference>
<accession>A0ABU2JBG1</accession>
<evidence type="ECO:0000313" key="6">
    <source>
        <dbReference type="EMBL" id="MDT0261999.1"/>
    </source>
</evidence>
<comment type="caution">
    <text evidence="6">The sequence shown here is derived from an EMBL/GenBank/DDBJ whole genome shotgun (WGS) entry which is preliminary data.</text>
</comment>
<evidence type="ECO:0000256" key="1">
    <source>
        <dbReference type="ARBA" id="ARBA00005254"/>
    </source>
</evidence>
<name>A0ABU2JBG1_9ACTN</name>
<dbReference type="InterPro" id="IPR002539">
    <property type="entry name" value="MaoC-like_dom"/>
</dbReference>
<feature type="domain" description="Aldehyde dehydrogenase" evidence="4">
    <location>
        <begin position="13"/>
        <end position="445"/>
    </location>
</feature>
<dbReference type="EMBL" id="JAVREH010000012">
    <property type="protein sequence ID" value="MDT0261999.1"/>
    <property type="molecule type" value="Genomic_DNA"/>
</dbReference>
<dbReference type="PANTHER" id="PTHR43111">
    <property type="entry name" value="ALDEHYDE DEHYDROGENASE B-RELATED"/>
    <property type="match status" value="1"/>
</dbReference>
<dbReference type="Pfam" id="PF00171">
    <property type="entry name" value="Aldedh"/>
    <property type="match status" value="1"/>
</dbReference>
<keyword evidence="3" id="KW-0560">Oxidoreductase</keyword>
<dbReference type="Gene3D" id="3.40.309.10">
    <property type="entry name" value="Aldehyde Dehydrogenase, Chain A, domain 2"/>
    <property type="match status" value="1"/>
</dbReference>
<gene>
    <name evidence="6" type="primary">paaZ</name>
    <name evidence="6" type="ORF">RM423_11380</name>
</gene>